<proteinExistence type="predicted"/>
<dbReference type="AlphaFoldDB" id="A0A9E7R0R2"/>
<dbReference type="Pfam" id="PF13565">
    <property type="entry name" value="HTH_32"/>
    <property type="match status" value="1"/>
</dbReference>
<accession>A0A9E7R0R2</accession>
<dbReference type="Gene3D" id="1.10.10.60">
    <property type="entry name" value="Homeodomain-like"/>
    <property type="match status" value="1"/>
</dbReference>
<gene>
    <name evidence="2" type="ORF">N0B31_14815</name>
</gene>
<dbReference type="GeneID" id="74943719"/>
<reference evidence="2" key="1">
    <citation type="submission" date="2022-09" db="EMBL/GenBank/DDBJ databases">
        <title>Diverse halophilic archaea isolated from saline environments.</title>
        <authorList>
            <person name="Cui H.-L."/>
        </authorList>
    </citation>
    <scope>NUCLEOTIDE SEQUENCE</scope>
    <source>
        <strain evidence="2">ZS-35-S2</strain>
    </source>
</reference>
<evidence type="ECO:0000256" key="1">
    <source>
        <dbReference type="SAM" id="MobiDB-lite"/>
    </source>
</evidence>
<dbReference type="KEGG" id="ssai:N0B31_14815"/>
<name>A0A9E7R0R2_9EURY</name>
<dbReference type="RefSeq" id="WP_260592401.1">
    <property type="nucleotide sequence ID" value="NZ_CP104003.1"/>
</dbReference>
<protein>
    <submittedName>
        <fullName evidence="2">Helix-turn-helix domain-containing protein</fullName>
    </submittedName>
</protein>
<dbReference type="Proteomes" id="UP001057580">
    <property type="component" value="Chromosome"/>
</dbReference>
<feature type="compositionally biased region" description="Basic and acidic residues" evidence="1">
    <location>
        <begin position="157"/>
        <end position="170"/>
    </location>
</feature>
<sequence length="178" mass="19796">MARLEHVTVEQLHDALDVVDGKRPAQRILAAIAYKDGVTQATLADRHGVSQKTIYSWLQRFTPASLDGTTVAQAATDADRPGRPRRLGEEERERLERHLHDPPTEVGLDAPAWTPALLQAFLRDTFDVAYSRPSCRRLLREAGLTYCPPRDANSGAERGETETSDDEGRQRVGGWTLP</sequence>
<evidence type="ECO:0000313" key="2">
    <source>
        <dbReference type="EMBL" id="UWM53407.1"/>
    </source>
</evidence>
<feature type="region of interest" description="Disordered" evidence="1">
    <location>
        <begin position="73"/>
        <end position="94"/>
    </location>
</feature>
<dbReference type="EMBL" id="CP104003">
    <property type="protein sequence ID" value="UWM53407.1"/>
    <property type="molecule type" value="Genomic_DNA"/>
</dbReference>
<evidence type="ECO:0000313" key="3">
    <source>
        <dbReference type="Proteomes" id="UP001057580"/>
    </source>
</evidence>
<dbReference type="InterPro" id="IPR009057">
    <property type="entry name" value="Homeodomain-like_sf"/>
</dbReference>
<organism evidence="2 3">
    <name type="scientific">Salinirubellus salinus</name>
    <dbReference type="NCBI Taxonomy" id="1364945"/>
    <lineage>
        <taxon>Archaea</taxon>
        <taxon>Methanobacteriati</taxon>
        <taxon>Methanobacteriota</taxon>
        <taxon>Stenosarchaea group</taxon>
        <taxon>Halobacteria</taxon>
        <taxon>Halobacteriales</taxon>
        <taxon>Natronomonadaceae</taxon>
        <taxon>Salinirubellus</taxon>
    </lineage>
</organism>
<keyword evidence="3" id="KW-1185">Reference proteome</keyword>
<feature type="region of interest" description="Disordered" evidence="1">
    <location>
        <begin position="146"/>
        <end position="178"/>
    </location>
</feature>
<dbReference type="SUPFAM" id="SSF46689">
    <property type="entry name" value="Homeodomain-like"/>
    <property type="match status" value="1"/>
</dbReference>
<feature type="compositionally biased region" description="Basic and acidic residues" evidence="1">
    <location>
        <begin position="77"/>
        <end position="94"/>
    </location>
</feature>